<protein>
    <submittedName>
        <fullName evidence="7">Serine/threonine protein kinase</fullName>
    </submittedName>
</protein>
<keyword evidence="3 4" id="KW-0067">ATP-binding</keyword>
<dbReference type="RefSeq" id="WP_231954639.1">
    <property type="nucleotide sequence ID" value="NZ_LT629758.1"/>
</dbReference>
<feature type="binding site" evidence="4">
    <location>
        <position position="67"/>
    </location>
    <ligand>
        <name>ATP</name>
        <dbReference type="ChEBI" id="CHEBI:30616"/>
    </ligand>
</feature>
<feature type="compositionally biased region" description="Low complexity" evidence="5">
    <location>
        <begin position="562"/>
        <end position="583"/>
    </location>
</feature>
<dbReference type="GO" id="GO:0005524">
    <property type="term" value="F:ATP binding"/>
    <property type="evidence" value="ECO:0007669"/>
    <property type="project" value="UniProtKB-UniRule"/>
</dbReference>
<dbReference type="PANTHER" id="PTHR45832:SF22">
    <property type="entry name" value="SERINE_THREONINE-PROTEIN KINASE SAMKA-RELATED"/>
    <property type="match status" value="1"/>
</dbReference>
<keyword evidence="7" id="KW-0723">Serine/threonine-protein kinase</keyword>
<feature type="compositionally biased region" description="Low complexity" evidence="5">
    <location>
        <begin position="708"/>
        <end position="747"/>
    </location>
</feature>
<accession>A0A1H2ABZ6</accession>
<evidence type="ECO:0000256" key="1">
    <source>
        <dbReference type="ARBA" id="ARBA00008874"/>
    </source>
</evidence>
<keyword evidence="2 4" id="KW-0547">Nucleotide-binding</keyword>
<sequence>MVGARFAAWRGWGFALWERQAGITLRMPDAPVLLAGRYRLGESLGRGGMGQVLLARDETLERDVAIKELDQPLGSDGAASARRTIREARAAARINHPNVVQVYDVLQLDDRTWIVMEYVSCRSLREEIAEQGPLDPYRVARIGLDLLGALRTAHRLGVEHRDVKPANVLLADDGRVLLTDFGIAAVDDDAVISRSDILVGSPQFMAPERARNGVSGPEADLWSLGATLYAAIEGRAPYQRGSTMATLTALTTEEPDPPKHSGVLRPLLDGLLRKDPVARMSAEDAEGLARSILTGLDEGGDPNPPKPVGGLAGFAAAFRIPRPRPAGPKSGSTTGSGSGDASRSGSKGKPGKAAAVKPGRAAVPVQPEEAVAGKPTQADADESAEAVAGAVAGTKAAGDSGDAGSAMAEDRGSASGGSESVAGSVDASGHADADASGAVDDQLDVDDSSGDVAEIGGAGAADPTDNRGTTGSPDAASGKAGVAGSPDAASGEAEEAGNPEAARVKAEAAVVSDVVTGKADVDEASDIASGKAAATGDSDVASGKAAVTGDSEIASGRAAVTGDSDIASGKAAAARGAESAGKSGSAGGIGGTGGTGGAGSGGAAAAGDGSRTAGAATRIDVEAARDGRPVALGLGVVPESPRRGAEKRRGRPQRAVLMGGVVLALVLAAGTAWAVSSGSDSGKSEAEGKPSAGAGVDPQASAGPDVSAGPDAAQAPQPGVSSGGASAAADPGTSVSASAVPGASAGGRPVRPAGWKLYKDKTGFSVYVPEGWKKSQKGTIVYFRGDNKILGIDQTDTPKSNPVKDWETQADYRVSRGDFPGYKKIKIKSVAYFRKAADWEFTFNRDGTRRHTNNRGTVVADDKAYGFYWETNDDVWADSLDDLKLVFDSFQPAK</sequence>
<feature type="region of interest" description="Disordered" evidence="5">
    <location>
        <begin position="516"/>
        <end position="654"/>
    </location>
</feature>
<evidence type="ECO:0000313" key="8">
    <source>
        <dbReference type="Proteomes" id="UP000198688"/>
    </source>
</evidence>
<dbReference type="PANTHER" id="PTHR45832">
    <property type="entry name" value="SERINE/THREONINE-PROTEIN KINASE SAMKA-RELATED-RELATED"/>
    <property type="match status" value="1"/>
</dbReference>
<dbReference type="SMART" id="SM00220">
    <property type="entry name" value="S_TKc"/>
    <property type="match status" value="1"/>
</dbReference>
<feature type="compositionally biased region" description="Low complexity" evidence="5">
    <location>
        <begin position="416"/>
        <end position="440"/>
    </location>
</feature>
<dbReference type="Pfam" id="PF00069">
    <property type="entry name" value="Pkinase"/>
    <property type="match status" value="1"/>
</dbReference>
<evidence type="ECO:0000256" key="3">
    <source>
        <dbReference type="ARBA" id="ARBA00022840"/>
    </source>
</evidence>
<keyword evidence="7" id="KW-0808">Transferase</keyword>
<feature type="region of interest" description="Disordered" evidence="5">
    <location>
        <begin position="320"/>
        <end position="501"/>
    </location>
</feature>
<dbReference type="PROSITE" id="PS00107">
    <property type="entry name" value="PROTEIN_KINASE_ATP"/>
    <property type="match status" value="1"/>
</dbReference>
<dbReference type="PROSITE" id="PS50011">
    <property type="entry name" value="PROTEIN_KINASE_DOM"/>
    <property type="match status" value="1"/>
</dbReference>
<comment type="similarity">
    <text evidence="1">Belongs to the protein kinase superfamily. STE Ser/Thr protein kinase family. STE20 subfamily.</text>
</comment>
<evidence type="ECO:0000256" key="5">
    <source>
        <dbReference type="SAM" id="MobiDB-lite"/>
    </source>
</evidence>
<feature type="domain" description="Protein kinase" evidence="6">
    <location>
        <begin position="38"/>
        <end position="293"/>
    </location>
</feature>
<gene>
    <name evidence="7" type="ORF">SAMN04489716_3778</name>
</gene>
<dbReference type="AlphaFoldDB" id="A0A1H2ABZ6"/>
<dbReference type="SUPFAM" id="SSF56112">
    <property type="entry name" value="Protein kinase-like (PK-like)"/>
    <property type="match status" value="1"/>
</dbReference>
<dbReference type="InterPro" id="IPR051931">
    <property type="entry name" value="PAK3-like"/>
</dbReference>
<dbReference type="Gene3D" id="1.10.510.10">
    <property type="entry name" value="Transferase(Phosphotransferase) domain 1"/>
    <property type="match status" value="1"/>
</dbReference>
<organism evidence="7 8">
    <name type="scientific">Actinoplanes derwentensis</name>
    <dbReference type="NCBI Taxonomy" id="113562"/>
    <lineage>
        <taxon>Bacteria</taxon>
        <taxon>Bacillati</taxon>
        <taxon>Actinomycetota</taxon>
        <taxon>Actinomycetes</taxon>
        <taxon>Micromonosporales</taxon>
        <taxon>Micromonosporaceae</taxon>
        <taxon>Actinoplanes</taxon>
    </lineage>
</organism>
<dbReference type="STRING" id="113562.SAMN04489716_3778"/>
<dbReference type="InterPro" id="IPR000719">
    <property type="entry name" value="Prot_kinase_dom"/>
</dbReference>
<dbReference type="Proteomes" id="UP000198688">
    <property type="component" value="Chromosome I"/>
</dbReference>
<evidence type="ECO:0000259" key="6">
    <source>
        <dbReference type="PROSITE" id="PS50011"/>
    </source>
</evidence>
<evidence type="ECO:0000313" key="7">
    <source>
        <dbReference type="EMBL" id="SDT43510.1"/>
    </source>
</evidence>
<proteinExistence type="inferred from homology"/>
<dbReference type="CDD" id="cd14014">
    <property type="entry name" value="STKc_PknB_like"/>
    <property type="match status" value="1"/>
</dbReference>
<feature type="compositionally biased region" description="Low complexity" evidence="5">
    <location>
        <begin position="605"/>
        <end position="616"/>
    </location>
</feature>
<evidence type="ECO:0000256" key="2">
    <source>
        <dbReference type="ARBA" id="ARBA00022741"/>
    </source>
</evidence>
<keyword evidence="8" id="KW-1185">Reference proteome</keyword>
<evidence type="ECO:0000256" key="4">
    <source>
        <dbReference type="PROSITE-ProRule" id="PRU10141"/>
    </source>
</evidence>
<feature type="compositionally biased region" description="Gly residues" evidence="5">
    <location>
        <begin position="584"/>
        <end position="604"/>
    </location>
</feature>
<feature type="compositionally biased region" description="Basic and acidic residues" evidence="5">
    <location>
        <begin position="619"/>
        <end position="628"/>
    </location>
</feature>
<dbReference type="InterPro" id="IPR008271">
    <property type="entry name" value="Ser/Thr_kinase_AS"/>
</dbReference>
<keyword evidence="7" id="KW-0418">Kinase</keyword>
<reference evidence="7 8" key="1">
    <citation type="submission" date="2016-10" db="EMBL/GenBank/DDBJ databases">
        <authorList>
            <person name="de Groot N.N."/>
        </authorList>
    </citation>
    <scope>NUCLEOTIDE SEQUENCE [LARGE SCALE GENOMIC DNA]</scope>
    <source>
        <strain evidence="7 8">DSM 43941</strain>
    </source>
</reference>
<dbReference type="PROSITE" id="PS00108">
    <property type="entry name" value="PROTEIN_KINASE_ST"/>
    <property type="match status" value="1"/>
</dbReference>
<dbReference type="InterPro" id="IPR011009">
    <property type="entry name" value="Kinase-like_dom_sf"/>
</dbReference>
<dbReference type="Gene3D" id="3.30.200.20">
    <property type="entry name" value="Phosphorylase Kinase, domain 1"/>
    <property type="match status" value="1"/>
</dbReference>
<dbReference type="GO" id="GO:0004674">
    <property type="term" value="F:protein serine/threonine kinase activity"/>
    <property type="evidence" value="ECO:0007669"/>
    <property type="project" value="UniProtKB-KW"/>
</dbReference>
<dbReference type="EMBL" id="LT629758">
    <property type="protein sequence ID" value="SDT43510.1"/>
    <property type="molecule type" value="Genomic_DNA"/>
</dbReference>
<feature type="region of interest" description="Disordered" evidence="5">
    <location>
        <begin position="676"/>
        <end position="752"/>
    </location>
</feature>
<dbReference type="InterPro" id="IPR017441">
    <property type="entry name" value="Protein_kinase_ATP_BS"/>
</dbReference>
<feature type="compositionally biased region" description="Low complexity" evidence="5">
    <location>
        <begin position="385"/>
        <end position="407"/>
    </location>
</feature>
<name>A0A1H2ABZ6_9ACTN</name>
<feature type="compositionally biased region" description="Low complexity" evidence="5">
    <location>
        <begin position="327"/>
        <end position="372"/>
    </location>
</feature>